<name>A0A5B8M430_9MICO</name>
<gene>
    <name evidence="1" type="ORF">FPZ11_12945</name>
</gene>
<dbReference type="Proteomes" id="UP000320216">
    <property type="component" value="Chromosome"/>
</dbReference>
<dbReference type="RefSeq" id="WP_146321537.1">
    <property type="nucleotide sequence ID" value="NZ_CP042305.1"/>
</dbReference>
<dbReference type="OrthoDB" id="3253436at2"/>
<dbReference type="EMBL" id="CP042305">
    <property type="protein sequence ID" value="QDZ15548.1"/>
    <property type="molecule type" value="Genomic_DNA"/>
</dbReference>
<dbReference type="AlphaFoldDB" id="A0A5B8M430"/>
<accession>A0A5B8M430</accession>
<keyword evidence="2" id="KW-1185">Reference proteome</keyword>
<dbReference type="Pfam" id="PF03013">
    <property type="entry name" value="Pyr_excise"/>
    <property type="match status" value="1"/>
</dbReference>
<protein>
    <recommendedName>
        <fullName evidence="3">Pyrimidine dimer DNA glycosylase</fullName>
    </recommendedName>
</protein>
<proteinExistence type="predicted"/>
<evidence type="ECO:0000313" key="1">
    <source>
        <dbReference type="EMBL" id="QDZ15548.1"/>
    </source>
</evidence>
<dbReference type="InterPro" id="IPR004260">
    <property type="entry name" value="Pyr-dimer_DNA_glycosylase"/>
</dbReference>
<dbReference type="KEGG" id="huw:FPZ11_12945"/>
<reference evidence="1 2" key="1">
    <citation type="submission" date="2019-07" db="EMBL/GenBank/DDBJ databases">
        <title>Full genome sequence of Humibacter sp. WJ7-1.</title>
        <authorList>
            <person name="Im W.-T."/>
        </authorList>
    </citation>
    <scope>NUCLEOTIDE SEQUENCE [LARGE SCALE GENOMIC DNA]</scope>
    <source>
        <strain evidence="1 2">WJ7-1</strain>
    </source>
</reference>
<organism evidence="1 2">
    <name type="scientific">Humibacter ginsenosidimutans</name>
    <dbReference type="NCBI Taxonomy" id="2599293"/>
    <lineage>
        <taxon>Bacteria</taxon>
        <taxon>Bacillati</taxon>
        <taxon>Actinomycetota</taxon>
        <taxon>Actinomycetes</taxon>
        <taxon>Micrococcales</taxon>
        <taxon>Microbacteriaceae</taxon>
        <taxon>Humibacter</taxon>
    </lineage>
</organism>
<sequence>MRIWSVHPRFLDGKGLVACWRETLLAQAVLAGRTRGYTRHPQLVRFRAQADPISAIGAYLAGLADEADVRGYRFDRSRIDRPGTLDALVTVTDGQLAHEWGHLHEKLVGRSPEIAARWHDAVPEPHPLFRVVPGPVESWERPSPSQALSPLSRAV</sequence>
<evidence type="ECO:0008006" key="3">
    <source>
        <dbReference type="Google" id="ProtNLM"/>
    </source>
</evidence>
<evidence type="ECO:0000313" key="2">
    <source>
        <dbReference type="Proteomes" id="UP000320216"/>
    </source>
</evidence>